<protein>
    <submittedName>
        <fullName evidence="1">SRPBCC family protein</fullName>
    </submittedName>
</protein>
<dbReference type="RefSeq" id="WP_193674853.1">
    <property type="nucleotide sequence ID" value="NZ_JADDIV010000001.1"/>
</dbReference>
<reference evidence="1 2" key="1">
    <citation type="submission" date="2020-10" db="EMBL/GenBank/DDBJ databases">
        <title>Ramlibacter sp. HM2 16S ribosomal RNA gene Genome sequencing and assembly.</title>
        <authorList>
            <person name="Kang M."/>
        </authorList>
    </citation>
    <scope>NUCLEOTIDE SEQUENCE [LARGE SCALE GENOMIC DNA]</scope>
    <source>
        <strain evidence="1 2">HM2</strain>
    </source>
</reference>
<dbReference type="EMBL" id="JADDIV010000001">
    <property type="protein sequence ID" value="MBE7366224.1"/>
    <property type="molecule type" value="Genomic_DNA"/>
</dbReference>
<dbReference type="InterPro" id="IPR019587">
    <property type="entry name" value="Polyketide_cyclase/dehydratase"/>
</dbReference>
<comment type="caution">
    <text evidence="1">The sequence shown here is derived from an EMBL/GenBank/DDBJ whole genome shotgun (WGS) entry which is preliminary data.</text>
</comment>
<dbReference type="Proteomes" id="UP000806285">
    <property type="component" value="Unassembled WGS sequence"/>
</dbReference>
<keyword evidence="2" id="KW-1185">Reference proteome</keyword>
<dbReference type="InterPro" id="IPR023393">
    <property type="entry name" value="START-like_dom_sf"/>
</dbReference>
<organism evidence="1 2">
    <name type="scientific">Ramlibacter pallidus</name>
    <dbReference type="NCBI Taxonomy" id="2780087"/>
    <lineage>
        <taxon>Bacteria</taxon>
        <taxon>Pseudomonadati</taxon>
        <taxon>Pseudomonadota</taxon>
        <taxon>Betaproteobacteria</taxon>
        <taxon>Burkholderiales</taxon>
        <taxon>Comamonadaceae</taxon>
        <taxon>Ramlibacter</taxon>
    </lineage>
</organism>
<dbReference type="CDD" id="cd07818">
    <property type="entry name" value="SRPBCC_1"/>
    <property type="match status" value="1"/>
</dbReference>
<sequence>MLKAIALLSLAVVAGVLVAAALRPGSYRVERSLTVQAPPEKLQPMIADLHQFNTWNPFNRDPAMKGEYRGPATGPGSAYHFEGGKSGSGSLRIVDAAPAKVRMELHMLKPMEGRNDIEFTLRPRGNATDVSWSMQGESPFLSRLIGLFVNMDRMIGSEFENGLAALKLRAERH</sequence>
<dbReference type="Gene3D" id="3.30.530.20">
    <property type="match status" value="1"/>
</dbReference>
<accession>A0ABR9RYC6</accession>
<dbReference type="Pfam" id="PF10604">
    <property type="entry name" value="Polyketide_cyc2"/>
    <property type="match status" value="1"/>
</dbReference>
<evidence type="ECO:0000313" key="1">
    <source>
        <dbReference type="EMBL" id="MBE7366224.1"/>
    </source>
</evidence>
<name>A0ABR9RYC6_9BURK</name>
<evidence type="ECO:0000313" key="2">
    <source>
        <dbReference type="Proteomes" id="UP000806285"/>
    </source>
</evidence>
<proteinExistence type="predicted"/>
<gene>
    <name evidence="1" type="ORF">IM787_01465</name>
</gene>
<dbReference type="SUPFAM" id="SSF55961">
    <property type="entry name" value="Bet v1-like"/>
    <property type="match status" value="1"/>
</dbReference>